<reference evidence="2 3" key="1">
    <citation type="submission" date="2019-03" db="EMBL/GenBank/DDBJ databases">
        <title>Genomic Encyclopedia of Type Strains, Phase IV (KMG-V): Genome sequencing to study the core and pangenomes of soil and plant-associated prokaryotes.</title>
        <authorList>
            <person name="Whitman W."/>
        </authorList>
    </citation>
    <scope>NUCLEOTIDE SEQUENCE [LARGE SCALE GENOMIC DNA]</scope>
    <source>
        <strain evidence="2 3">23C40</strain>
    </source>
</reference>
<evidence type="ECO:0000313" key="3">
    <source>
        <dbReference type="Proteomes" id="UP000295043"/>
    </source>
</evidence>
<dbReference type="EMBL" id="SLVU01000039">
    <property type="protein sequence ID" value="TCN17282.1"/>
    <property type="molecule type" value="Genomic_DNA"/>
</dbReference>
<proteinExistence type="predicted"/>
<gene>
    <name evidence="2" type="ORF">EV184_13913</name>
</gene>
<dbReference type="InterPro" id="IPR052546">
    <property type="entry name" value="Transposase_8_domain"/>
</dbReference>
<dbReference type="PANTHER" id="PTHR33609">
    <property type="entry name" value="LOW CALCIUM RESPONSE LOCUS PROTEIN S"/>
    <property type="match status" value="1"/>
</dbReference>
<dbReference type="InterPro" id="IPR002514">
    <property type="entry name" value="Transposase_8"/>
</dbReference>
<dbReference type="AlphaFoldDB" id="A0A4R2AWE1"/>
<keyword evidence="1" id="KW-0175">Coiled coil</keyword>
<evidence type="ECO:0000313" key="2">
    <source>
        <dbReference type="EMBL" id="TCN17282.1"/>
    </source>
</evidence>
<name>A0A4R2AWE1_9HYPH</name>
<dbReference type="InterPro" id="IPR036388">
    <property type="entry name" value="WH-like_DNA-bd_sf"/>
</dbReference>
<sequence length="88" mass="10066">MKKQRFTEEQIIAVLKEQEVGAKVADLCRKHGISEATFYNWKAKYGGMEASEAKRLKALEEENAKLKKLLAEQMLDAAALRELLAKKW</sequence>
<dbReference type="Proteomes" id="UP000295043">
    <property type="component" value="Unassembled WGS sequence"/>
</dbReference>
<dbReference type="InterPro" id="IPR009057">
    <property type="entry name" value="Homeodomain-like_sf"/>
</dbReference>
<dbReference type="GO" id="GO:0006313">
    <property type="term" value="P:DNA transposition"/>
    <property type="evidence" value="ECO:0007669"/>
    <property type="project" value="InterPro"/>
</dbReference>
<dbReference type="PANTHER" id="PTHR33609:SF1">
    <property type="entry name" value="TRANSPOSASE"/>
    <property type="match status" value="1"/>
</dbReference>
<feature type="coiled-coil region" evidence="1">
    <location>
        <begin position="49"/>
        <end position="76"/>
    </location>
</feature>
<evidence type="ECO:0000256" key="1">
    <source>
        <dbReference type="SAM" id="Coils"/>
    </source>
</evidence>
<comment type="caution">
    <text evidence="2">The sequence shown here is derived from an EMBL/GenBank/DDBJ whole genome shotgun (WGS) entry which is preliminary data.</text>
</comment>
<dbReference type="SUPFAM" id="SSF46689">
    <property type="entry name" value="Homeodomain-like"/>
    <property type="match status" value="1"/>
</dbReference>
<dbReference type="Gene3D" id="1.10.10.10">
    <property type="entry name" value="Winged helix-like DNA-binding domain superfamily/Winged helix DNA-binding domain"/>
    <property type="match status" value="1"/>
</dbReference>
<protein>
    <submittedName>
        <fullName evidence="2">Putative transposase</fullName>
    </submittedName>
</protein>
<dbReference type="GO" id="GO:0003677">
    <property type="term" value="F:DNA binding"/>
    <property type="evidence" value="ECO:0007669"/>
    <property type="project" value="InterPro"/>
</dbReference>
<dbReference type="GO" id="GO:0004803">
    <property type="term" value="F:transposase activity"/>
    <property type="evidence" value="ECO:0007669"/>
    <property type="project" value="InterPro"/>
</dbReference>
<organism evidence="2 3">
    <name type="scientific">Sinorhizobium americanum</name>
    <dbReference type="NCBI Taxonomy" id="194963"/>
    <lineage>
        <taxon>Bacteria</taxon>
        <taxon>Pseudomonadati</taxon>
        <taxon>Pseudomonadota</taxon>
        <taxon>Alphaproteobacteria</taxon>
        <taxon>Hyphomicrobiales</taxon>
        <taxon>Rhizobiaceae</taxon>
        <taxon>Sinorhizobium/Ensifer group</taxon>
        <taxon>Sinorhizobium</taxon>
    </lineage>
</organism>
<dbReference type="Pfam" id="PF01527">
    <property type="entry name" value="HTH_Tnp_1"/>
    <property type="match status" value="1"/>
</dbReference>
<accession>A0A4R2AWE1</accession>